<evidence type="ECO:0000256" key="5">
    <source>
        <dbReference type="ARBA" id="ARBA00023002"/>
    </source>
</evidence>
<protein>
    <submittedName>
        <fullName evidence="8">Prolyl 4-hydroxylase</fullName>
        <ecNumber evidence="8">1.14.11.2</ecNumber>
    </submittedName>
</protein>
<dbReference type="Proteomes" id="UP000532440">
    <property type="component" value="Unassembled WGS sequence"/>
</dbReference>
<keyword evidence="6" id="KW-0408">Iron</keyword>
<evidence type="ECO:0000313" key="8">
    <source>
        <dbReference type="EMBL" id="MBB5271074.1"/>
    </source>
</evidence>
<name>A0A7W8HFE7_9BURK</name>
<comment type="cofactor">
    <cofactor evidence="1">
        <name>L-ascorbate</name>
        <dbReference type="ChEBI" id="CHEBI:38290"/>
    </cofactor>
</comment>
<evidence type="ECO:0000256" key="1">
    <source>
        <dbReference type="ARBA" id="ARBA00001961"/>
    </source>
</evidence>
<dbReference type="SMART" id="SM00702">
    <property type="entry name" value="P4Hc"/>
    <property type="match status" value="1"/>
</dbReference>
<dbReference type="EMBL" id="JACHGB010000002">
    <property type="protein sequence ID" value="MBB5271074.1"/>
    <property type="molecule type" value="Genomic_DNA"/>
</dbReference>
<sequence>MSAVPIPPPAPRLAPDWQDWLAGNVVRGVGDAEMLDAMRNAGFDENYARTAISVVRSMTERVQRESPALLVQYRADPIRLPVANRVRAADRDVGIGFVLQDPNVALLTGLLSGKECEELIRLASGKMRRSQVVDRGSGQLEVSAVRTSEGTHFQRGENALVQRLELRIAALTGVPVDHGEPLQVLHYRVGDEYRPHHDYFDPASPGSQEHVRQGGQRVATMVIYLNQVEEGGGTGFPELELSVRPQPGCAVYFEYFNSAGELDSRCLHAGAPVARGEKWVVTKWLRQGPYFR</sequence>
<dbReference type="RefSeq" id="WP_183965021.1">
    <property type="nucleotide sequence ID" value="NZ_BAABEW010000017.1"/>
</dbReference>
<evidence type="ECO:0000256" key="6">
    <source>
        <dbReference type="ARBA" id="ARBA00023004"/>
    </source>
</evidence>
<dbReference type="PROSITE" id="PS51471">
    <property type="entry name" value="FE2OG_OXY"/>
    <property type="match status" value="1"/>
</dbReference>
<accession>A0A7W8HFE7</accession>
<feature type="domain" description="Fe2OG dioxygenase" evidence="7">
    <location>
        <begin position="178"/>
        <end position="287"/>
    </location>
</feature>
<evidence type="ECO:0000259" key="7">
    <source>
        <dbReference type="PROSITE" id="PS51471"/>
    </source>
</evidence>
<dbReference type="PANTHER" id="PTHR10869">
    <property type="entry name" value="PROLYL 4-HYDROXYLASE ALPHA SUBUNIT"/>
    <property type="match status" value="1"/>
</dbReference>
<dbReference type="InterPro" id="IPR005123">
    <property type="entry name" value="Oxoglu/Fe-dep_dioxygenase_dom"/>
</dbReference>
<proteinExistence type="predicted"/>
<dbReference type="Gene3D" id="2.60.120.620">
    <property type="entry name" value="q2cbj1_9rhob like domain"/>
    <property type="match status" value="1"/>
</dbReference>
<keyword evidence="9" id="KW-1185">Reference proteome</keyword>
<dbReference type="GO" id="GO:0005506">
    <property type="term" value="F:iron ion binding"/>
    <property type="evidence" value="ECO:0007669"/>
    <property type="project" value="InterPro"/>
</dbReference>
<keyword evidence="3" id="KW-0847">Vitamin C</keyword>
<dbReference type="GO" id="GO:0031418">
    <property type="term" value="F:L-ascorbic acid binding"/>
    <property type="evidence" value="ECO:0007669"/>
    <property type="project" value="UniProtKB-KW"/>
</dbReference>
<dbReference type="Pfam" id="PF13640">
    <property type="entry name" value="2OG-FeII_Oxy_3"/>
    <property type="match status" value="1"/>
</dbReference>
<dbReference type="InterPro" id="IPR044862">
    <property type="entry name" value="Pro_4_hyd_alph_FE2OG_OXY"/>
</dbReference>
<gene>
    <name evidence="8" type="ORF">HNQ70_001078</name>
</gene>
<keyword evidence="2" id="KW-0479">Metal-binding</keyword>
<dbReference type="InterPro" id="IPR045054">
    <property type="entry name" value="P4HA-like"/>
</dbReference>
<evidence type="ECO:0000256" key="4">
    <source>
        <dbReference type="ARBA" id="ARBA00022964"/>
    </source>
</evidence>
<dbReference type="EC" id="1.14.11.2" evidence="8"/>
<dbReference type="GO" id="GO:0004656">
    <property type="term" value="F:procollagen-proline 4-dioxygenase activity"/>
    <property type="evidence" value="ECO:0007669"/>
    <property type="project" value="UniProtKB-EC"/>
</dbReference>
<organism evidence="8 9">
    <name type="scientific">Quisquiliibacterium transsilvanicum</name>
    <dbReference type="NCBI Taxonomy" id="1549638"/>
    <lineage>
        <taxon>Bacteria</taxon>
        <taxon>Pseudomonadati</taxon>
        <taxon>Pseudomonadota</taxon>
        <taxon>Betaproteobacteria</taxon>
        <taxon>Burkholderiales</taxon>
        <taxon>Burkholderiaceae</taxon>
        <taxon>Quisquiliibacterium</taxon>
    </lineage>
</organism>
<evidence type="ECO:0000313" key="9">
    <source>
        <dbReference type="Proteomes" id="UP000532440"/>
    </source>
</evidence>
<keyword evidence="5 8" id="KW-0560">Oxidoreductase</keyword>
<keyword evidence="4" id="KW-0223">Dioxygenase</keyword>
<evidence type="ECO:0000256" key="3">
    <source>
        <dbReference type="ARBA" id="ARBA00022896"/>
    </source>
</evidence>
<dbReference type="PANTHER" id="PTHR10869:SF246">
    <property type="entry name" value="TRANSMEMBRANE PROLYL 4-HYDROXYLASE"/>
    <property type="match status" value="1"/>
</dbReference>
<reference evidence="8 9" key="1">
    <citation type="submission" date="2020-08" db="EMBL/GenBank/DDBJ databases">
        <title>Genomic Encyclopedia of Type Strains, Phase IV (KMG-IV): sequencing the most valuable type-strain genomes for metagenomic binning, comparative biology and taxonomic classification.</title>
        <authorList>
            <person name="Goeker M."/>
        </authorList>
    </citation>
    <scope>NUCLEOTIDE SEQUENCE [LARGE SCALE GENOMIC DNA]</scope>
    <source>
        <strain evidence="8 9">DSM 29781</strain>
    </source>
</reference>
<dbReference type="InterPro" id="IPR006620">
    <property type="entry name" value="Pro_4_hyd_alph"/>
</dbReference>
<evidence type="ECO:0000256" key="2">
    <source>
        <dbReference type="ARBA" id="ARBA00022723"/>
    </source>
</evidence>
<dbReference type="AlphaFoldDB" id="A0A7W8HFE7"/>
<comment type="caution">
    <text evidence="8">The sequence shown here is derived from an EMBL/GenBank/DDBJ whole genome shotgun (WGS) entry which is preliminary data.</text>
</comment>